<evidence type="ECO:0000313" key="1">
    <source>
        <dbReference type="EMBL" id="KAL2069088.1"/>
    </source>
</evidence>
<dbReference type="EMBL" id="JAZHXI010000008">
    <property type="protein sequence ID" value="KAL2069088.1"/>
    <property type="molecule type" value="Genomic_DNA"/>
</dbReference>
<sequence>MTDGFFEPESRKWCFSRVFPHKNFEHLFCRPTEDHLQRHIQDTEVKYPFDLWFSSSTVCGSSIAPAWFVPSTEDPLLEKIPLSPQLHPHAFSFDGPRNAGLGRTELRSNFVREQIRARGCIVCGRAAATRLDAVTMDRKVCFAFVVRRMCQVKRHTCASREDFLLQPHGINSPDLFLLGQVSCKHTGSRPVLLAK</sequence>
<proteinExistence type="predicted"/>
<name>A0ABR4CGN7_9HELO</name>
<gene>
    <name evidence="1" type="ORF">VTL71DRAFT_15426</name>
</gene>
<comment type="caution">
    <text evidence="1">The sequence shown here is derived from an EMBL/GenBank/DDBJ whole genome shotgun (WGS) entry which is preliminary data.</text>
</comment>
<accession>A0ABR4CGN7</accession>
<keyword evidence="2" id="KW-1185">Reference proteome</keyword>
<evidence type="ECO:0000313" key="2">
    <source>
        <dbReference type="Proteomes" id="UP001595075"/>
    </source>
</evidence>
<organism evidence="1 2">
    <name type="scientific">Oculimacula yallundae</name>
    <dbReference type="NCBI Taxonomy" id="86028"/>
    <lineage>
        <taxon>Eukaryota</taxon>
        <taxon>Fungi</taxon>
        <taxon>Dikarya</taxon>
        <taxon>Ascomycota</taxon>
        <taxon>Pezizomycotina</taxon>
        <taxon>Leotiomycetes</taxon>
        <taxon>Helotiales</taxon>
        <taxon>Ploettnerulaceae</taxon>
        <taxon>Oculimacula</taxon>
    </lineage>
</organism>
<protein>
    <submittedName>
        <fullName evidence="1">Uncharacterized protein</fullName>
    </submittedName>
</protein>
<reference evidence="1 2" key="1">
    <citation type="journal article" date="2024" name="Commun. Biol.">
        <title>Comparative genomic analysis of thermophilic fungi reveals convergent evolutionary adaptations and gene losses.</title>
        <authorList>
            <person name="Steindorff A.S."/>
            <person name="Aguilar-Pontes M.V."/>
            <person name="Robinson A.J."/>
            <person name="Andreopoulos B."/>
            <person name="LaButti K."/>
            <person name="Kuo A."/>
            <person name="Mondo S."/>
            <person name="Riley R."/>
            <person name="Otillar R."/>
            <person name="Haridas S."/>
            <person name="Lipzen A."/>
            <person name="Grimwood J."/>
            <person name="Schmutz J."/>
            <person name="Clum A."/>
            <person name="Reid I.D."/>
            <person name="Moisan M.C."/>
            <person name="Butler G."/>
            <person name="Nguyen T.T.M."/>
            <person name="Dewar K."/>
            <person name="Conant G."/>
            <person name="Drula E."/>
            <person name="Henrissat B."/>
            <person name="Hansel C."/>
            <person name="Singer S."/>
            <person name="Hutchinson M.I."/>
            <person name="de Vries R.P."/>
            <person name="Natvig D.O."/>
            <person name="Powell A.J."/>
            <person name="Tsang A."/>
            <person name="Grigoriev I.V."/>
        </authorList>
    </citation>
    <scope>NUCLEOTIDE SEQUENCE [LARGE SCALE GENOMIC DNA]</scope>
    <source>
        <strain evidence="1 2">CBS 494.80</strain>
    </source>
</reference>
<dbReference type="Proteomes" id="UP001595075">
    <property type="component" value="Unassembled WGS sequence"/>
</dbReference>